<dbReference type="EMBL" id="JACCJC010000045">
    <property type="protein sequence ID" value="KAF6232849.1"/>
    <property type="molecule type" value="Genomic_DNA"/>
</dbReference>
<dbReference type="OrthoDB" id="5401563at2759"/>
<keyword evidence="2" id="KW-1185">Reference proteome</keyword>
<protein>
    <submittedName>
        <fullName evidence="1">Uncharacterized protein</fullName>
    </submittedName>
</protein>
<name>A0A8H6FQJ1_9LECA</name>
<reference evidence="1 2" key="1">
    <citation type="journal article" date="2020" name="Genomics">
        <title>Complete, high-quality genomes from long-read metagenomic sequencing of two wolf lichen thalli reveals enigmatic genome architecture.</title>
        <authorList>
            <person name="McKenzie S.K."/>
            <person name="Walston R.F."/>
            <person name="Allen J.L."/>
        </authorList>
    </citation>
    <scope>NUCLEOTIDE SEQUENCE [LARGE SCALE GENOMIC DNA]</scope>
    <source>
        <strain evidence="1">WasteWater2</strain>
    </source>
</reference>
<dbReference type="Proteomes" id="UP000578531">
    <property type="component" value="Unassembled WGS sequence"/>
</dbReference>
<dbReference type="GeneID" id="59290718"/>
<gene>
    <name evidence="1" type="ORF">HO173_009065</name>
</gene>
<dbReference type="RefSeq" id="XP_037162275.1">
    <property type="nucleotide sequence ID" value="XM_037310959.1"/>
</dbReference>
<proteinExistence type="predicted"/>
<evidence type="ECO:0000313" key="1">
    <source>
        <dbReference type="EMBL" id="KAF6232849.1"/>
    </source>
</evidence>
<organism evidence="1 2">
    <name type="scientific">Letharia columbiana</name>
    <dbReference type="NCBI Taxonomy" id="112416"/>
    <lineage>
        <taxon>Eukaryota</taxon>
        <taxon>Fungi</taxon>
        <taxon>Dikarya</taxon>
        <taxon>Ascomycota</taxon>
        <taxon>Pezizomycotina</taxon>
        <taxon>Lecanoromycetes</taxon>
        <taxon>OSLEUM clade</taxon>
        <taxon>Lecanoromycetidae</taxon>
        <taxon>Lecanorales</taxon>
        <taxon>Lecanorineae</taxon>
        <taxon>Parmeliaceae</taxon>
        <taxon>Letharia</taxon>
    </lineage>
</organism>
<evidence type="ECO:0000313" key="2">
    <source>
        <dbReference type="Proteomes" id="UP000578531"/>
    </source>
</evidence>
<sequence length="178" mass="19488">MILISVVQVSFAGPTHKVSEAAAFVPRPLDTAEFPLPSSIHFRRLGKVGAMPKAYVRTRGTAPPGHIAFKFLHRGPNYEILPVRVGAVALRTFYTTILHSASNMWPQTKRPAMVFTITQGALQLTMTGFGTAVPWDFVQDWAMKAAESVARGRTDTFDAGYEVEGTGVGVWVSLRLLE</sequence>
<dbReference type="AlphaFoldDB" id="A0A8H6FQJ1"/>
<accession>A0A8H6FQJ1</accession>
<comment type="caution">
    <text evidence="1">The sequence shown here is derived from an EMBL/GenBank/DDBJ whole genome shotgun (WGS) entry which is preliminary data.</text>
</comment>